<comment type="caution">
    <text evidence="4">The sequence shown here is derived from an EMBL/GenBank/DDBJ whole genome shotgun (WGS) entry which is preliminary data.</text>
</comment>
<dbReference type="InterPro" id="IPR036875">
    <property type="entry name" value="Znf_CCHC_sf"/>
</dbReference>
<dbReference type="GO" id="GO:0003676">
    <property type="term" value="F:nucleic acid binding"/>
    <property type="evidence" value="ECO:0007669"/>
    <property type="project" value="InterPro"/>
</dbReference>
<organism evidence="4 5">
    <name type="scientific">Castanea mollissima</name>
    <name type="common">Chinese chestnut</name>
    <dbReference type="NCBI Taxonomy" id="60419"/>
    <lineage>
        <taxon>Eukaryota</taxon>
        <taxon>Viridiplantae</taxon>
        <taxon>Streptophyta</taxon>
        <taxon>Embryophyta</taxon>
        <taxon>Tracheophyta</taxon>
        <taxon>Spermatophyta</taxon>
        <taxon>Magnoliopsida</taxon>
        <taxon>eudicotyledons</taxon>
        <taxon>Gunneridae</taxon>
        <taxon>Pentapetalae</taxon>
        <taxon>rosids</taxon>
        <taxon>fabids</taxon>
        <taxon>Fagales</taxon>
        <taxon>Fagaceae</taxon>
        <taxon>Castanea</taxon>
    </lineage>
</organism>
<dbReference type="InterPro" id="IPR001878">
    <property type="entry name" value="Znf_CCHC"/>
</dbReference>
<protein>
    <recommendedName>
        <fullName evidence="3">CCHC-type domain-containing protein</fullName>
    </recommendedName>
</protein>
<dbReference type="PANTHER" id="PTHR31286">
    <property type="entry name" value="GLYCINE-RICH CELL WALL STRUCTURAL PROTEIN 1.8-LIKE"/>
    <property type="match status" value="1"/>
</dbReference>
<dbReference type="OrthoDB" id="1096772at2759"/>
<evidence type="ECO:0000313" key="5">
    <source>
        <dbReference type="Proteomes" id="UP000737018"/>
    </source>
</evidence>
<sequence length="266" mass="29782">MEFDATSDDEFENLPLGEVAVKLFGERKNKIRASWASTLIVKVSGKTVGFHFLHSRLTSMWKPSRKMDCIDLGHGFFLINFSLKEDHAKVLKGGPWDIGKAIGPILRIDTHTTSKTRGHFARLCVQVNFDDPIVKLVKVGGIDQSVQYEGISSLCFSCGRVGHKSGNCPYRTRMPEKDNKVETRAEDLTNQEARENAKPESNNFGPWVLVAQKRKPSRNASKESRPEANLGYSSQSPSGPRAHLVESFQQILTKMLGFDIIVTYLE</sequence>
<dbReference type="Gene3D" id="4.10.60.10">
    <property type="entry name" value="Zinc finger, CCHC-type"/>
    <property type="match status" value="1"/>
</dbReference>
<keyword evidence="1" id="KW-0863">Zinc-finger</keyword>
<dbReference type="PANTHER" id="PTHR31286:SF99">
    <property type="entry name" value="DUF4283 DOMAIN-CONTAINING PROTEIN"/>
    <property type="match status" value="1"/>
</dbReference>
<dbReference type="GO" id="GO:0008270">
    <property type="term" value="F:zinc ion binding"/>
    <property type="evidence" value="ECO:0007669"/>
    <property type="project" value="UniProtKB-KW"/>
</dbReference>
<gene>
    <name evidence="4" type="ORF">CMV_006197</name>
</gene>
<keyword evidence="5" id="KW-1185">Reference proteome</keyword>
<feature type="region of interest" description="Disordered" evidence="2">
    <location>
        <begin position="213"/>
        <end position="241"/>
    </location>
</feature>
<dbReference type="Proteomes" id="UP000737018">
    <property type="component" value="Unassembled WGS sequence"/>
</dbReference>
<dbReference type="PROSITE" id="PS50158">
    <property type="entry name" value="ZF_CCHC"/>
    <property type="match status" value="1"/>
</dbReference>
<name>A0A8J4VTM5_9ROSI</name>
<dbReference type="EMBL" id="JRKL02000575">
    <property type="protein sequence ID" value="KAF3970060.1"/>
    <property type="molecule type" value="Genomic_DNA"/>
</dbReference>
<feature type="domain" description="CCHC-type" evidence="3">
    <location>
        <begin position="155"/>
        <end position="169"/>
    </location>
</feature>
<dbReference type="InterPro" id="IPR025558">
    <property type="entry name" value="DUF4283"/>
</dbReference>
<accession>A0A8J4VTM5</accession>
<proteinExistence type="predicted"/>
<evidence type="ECO:0000256" key="2">
    <source>
        <dbReference type="SAM" id="MobiDB-lite"/>
    </source>
</evidence>
<evidence type="ECO:0000259" key="3">
    <source>
        <dbReference type="PROSITE" id="PS50158"/>
    </source>
</evidence>
<dbReference type="SUPFAM" id="SSF57756">
    <property type="entry name" value="Retrovirus zinc finger-like domains"/>
    <property type="match status" value="1"/>
</dbReference>
<dbReference type="Pfam" id="PF14392">
    <property type="entry name" value="zf-CCHC_4"/>
    <property type="match status" value="1"/>
</dbReference>
<dbReference type="InterPro" id="IPR040256">
    <property type="entry name" value="At4g02000-like"/>
</dbReference>
<dbReference type="AlphaFoldDB" id="A0A8J4VTM5"/>
<dbReference type="InterPro" id="IPR025836">
    <property type="entry name" value="Zn_knuckle_CX2CX4HX4C"/>
</dbReference>
<keyword evidence="1" id="KW-0479">Metal-binding</keyword>
<keyword evidence="1" id="KW-0862">Zinc</keyword>
<dbReference type="Pfam" id="PF14111">
    <property type="entry name" value="DUF4283"/>
    <property type="match status" value="1"/>
</dbReference>
<evidence type="ECO:0000313" key="4">
    <source>
        <dbReference type="EMBL" id="KAF3970060.1"/>
    </source>
</evidence>
<reference evidence="4" key="1">
    <citation type="submission" date="2020-03" db="EMBL/GenBank/DDBJ databases">
        <title>Castanea mollissima Vanexum genome sequencing.</title>
        <authorList>
            <person name="Staton M."/>
        </authorList>
    </citation>
    <scope>NUCLEOTIDE SEQUENCE</scope>
    <source>
        <tissue evidence="4">Leaf</tissue>
    </source>
</reference>
<evidence type="ECO:0000256" key="1">
    <source>
        <dbReference type="PROSITE-ProRule" id="PRU00047"/>
    </source>
</evidence>